<evidence type="ECO:0000313" key="3">
    <source>
        <dbReference type="Proteomes" id="UP000092124"/>
    </source>
</evidence>
<dbReference type="OrthoDB" id="1706657at2759"/>
<evidence type="ECO:0000313" key="2">
    <source>
        <dbReference type="EMBL" id="OBS66610.1"/>
    </source>
</evidence>
<sequence>MVDEGMAREVINRIQKLRKKGFFSPSILLQFPWASTELSSRKITLWLLQKLKGSELELTLTRGSCVPGPACAYNQTDLLSLSGRTLCVTAGAAPSPVNSPSALLCHYINLQLLNAEPQGYFCAACASSLNSCTHFKVLCITGWCYLRLPPLLETSSPELTCFLPSSPECLTGTVGTLLLENPLGQNGLSHQGLVYEAAKVFGLRSRRLKLFLNETQTQGEAAVPKAFFLLQKEIGCQELFMCPCENKFCFIKLAAGVSSLGHITQITEEIPMKTLNMKTVYVSVLPTTADG</sequence>
<dbReference type="STRING" id="56216.A0A1A6GLL7"/>
<proteinExistence type="predicted"/>
<keyword evidence="3" id="KW-1185">Reference proteome</keyword>
<gene>
    <name evidence="2" type="ORF">A6R68_04850</name>
</gene>
<dbReference type="InterPro" id="IPR057033">
    <property type="entry name" value="Ubiquitin_IARS1"/>
</dbReference>
<protein>
    <recommendedName>
        <fullName evidence="1">Isoleucine--tRNA ligase cytoplasmic ubiquitin-like domain-containing protein</fullName>
    </recommendedName>
</protein>
<dbReference type="Proteomes" id="UP000092124">
    <property type="component" value="Unassembled WGS sequence"/>
</dbReference>
<evidence type="ECO:0000259" key="1">
    <source>
        <dbReference type="Pfam" id="PF23567"/>
    </source>
</evidence>
<dbReference type="EMBL" id="LZPO01087209">
    <property type="protein sequence ID" value="OBS66610.1"/>
    <property type="molecule type" value="Genomic_DNA"/>
</dbReference>
<feature type="domain" description="Isoleucine--tRNA ligase cytoplasmic ubiquitin-like" evidence="1">
    <location>
        <begin position="166"/>
        <end position="218"/>
    </location>
</feature>
<accession>A0A1A6GLL7</accession>
<name>A0A1A6GLL7_NEOLE</name>
<reference evidence="2 3" key="1">
    <citation type="submission" date="2016-06" db="EMBL/GenBank/DDBJ databases">
        <title>The Draft Genome Sequence and Annotation of the Desert Woodrat Neotoma lepida.</title>
        <authorList>
            <person name="Campbell M."/>
            <person name="Oakeson K.F."/>
            <person name="Yandell M."/>
            <person name="Halpert J.R."/>
            <person name="Dearing D."/>
        </authorList>
    </citation>
    <scope>NUCLEOTIDE SEQUENCE [LARGE SCALE GENOMIC DNA]</scope>
    <source>
        <strain evidence="2">417</strain>
        <tissue evidence="2">Liver</tissue>
    </source>
</reference>
<dbReference type="Pfam" id="PF23567">
    <property type="entry name" value="Ubiquitin_IARS1"/>
    <property type="match status" value="1"/>
</dbReference>
<dbReference type="AlphaFoldDB" id="A0A1A6GLL7"/>
<comment type="caution">
    <text evidence="2">The sequence shown here is derived from an EMBL/GenBank/DDBJ whole genome shotgun (WGS) entry which is preliminary data.</text>
</comment>
<organism evidence="2 3">
    <name type="scientific">Neotoma lepida</name>
    <name type="common">Desert woodrat</name>
    <dbReference type="NCBI Taxonomy" id="56216"/>
    <lineage>
        <taxon>Eukaryota</taxon>
        <taxon>Metazoa</taxon>
        <taxon>Chordata</taxon>
        <taxon>Craniata</taxon>
        <taxon>Vertebrata</taxon>
        <taxon>Euteleostomi</taxon>
        <taxon>Mammalia</taxon>
        <taxon>Eutheria</taxon>
        <taxon>Euarchontoglires</taxon>
        <taxon>Glires</taxon>
        <taxon>Rodentia</taxon>
        <taxon>Myomorpha</taxon>
        <taxon>Muroidea</taxon>
        <taxon>Cricetidae</taxon>
        <taxon>Neotominae</taxon>
        <taxon>Neotoma</taxon>
    </lineage>
</organism>